<feature type="domain" description="PARG catalytic Macro" evidence="3">
    <location>
        <begin position="55"/>
        <end position="141"/>
    </location>
</feature>
<sequence>LCNRNAFSIFDGRNPLSHVKLHFILHYFAMVLKKMPNGCVSFRRESLNSEALPDWENEDTLVLAVACDGSIEDSPGCLQVDFANEYIGGGVLNSGAVQEEIRFLICPEMMVSCLLCEKMGPHEVIHIVGAQRYSSYFGYGWWISDPCPVATGNWGCGVFGGDKELKSLCSIFLCPILSITHE</sequence>
<dbReference type="InterPro" id="IPR007724">
    <property type="entry name" value="Poly_GlycHdrlase"/>
</dbReference>
<name>A0A0N4WY58_HAEPC</name>
<dbReference type="PANTHER" id="PTHR12837">
    <property type="entry name" value="POLY ADP-RIBOSE GLYCOHYDROLASE"/>
    <property type="match status" value="1"/>
</dbReference>
<evidence type="ECO:0000256" key="1">
    <source>
        <dbReference type="PIRSR" id="PIRSR607724-1"/>
    </source>
</evidence>
<dbReference type="GO" id="GO:0005975">
    <property type="term" value="P:carbohydrate metabolic process"/>
    <property type="evidence" value="ECO:0007669"/>
    <property type="project" value="InterPro"/>
</dbReference>
<evidence type="ECO:0000313" key="4">
    <source>
        <dbReference type="WBParaSite" id="HPLM_0001679001-mRNA-1"/>
    </source>
</evidence>
<evidence type="ECO:0000256" key="2">
    <source>
        <dbReference type="PIRSR" id="PIRSR607724-2"/>
    </source>
</evidence>
<dbReference type="GO" id="GO:0009225">
    <property type="term" value="P:nucleotide-sugar metabolic process"/>
    <property type="evidence" value="ECO:0007669"/>
    <property type="project" value="TreeGrafter"/>
</dbReference>
<feature type="binding site" evidence="2">
    <location>
        <position position="84"/>
    </location>
    <ligand>
        <name>substrate</name>
    </ligand>
</feature>
<accession>A0A0N4WY58</accession>
<dbReference type="GO" id="GO:0005737">
    <property type="term" value="C:cytoplasm"/>
    <property type="evidence" value="ECO:0007669"/>
    <property type="project" value="TreeGrafter"/>
</dbReference>
<dbReference type="AlphaFoldDB" id="A0A0N4WY58"/>
<dbReference type="WBParaSite" id="HPLM_0001679001-mRNA-1">
    <property type="protein sequence ID" value="HPLM_0001679001-mRNA-1"/>
    <property type="gene ID" value="HPLM_0001679001"/>
</dbReference>
<dbReference type="Pfam" id="PF05028">
    <property type="entry name" value="PARG_cat_C"/>
    <property type="match status" value="2"/>
</dbReference>
<feature type="active site" evidence="1">
    <location>
        <position position="99"/>
    </location>
</feature>
<organism evidence="4">
    <name type="scientific">Haemonchus placei</name>
    <name type="common">Barber's pole worm</name>
    <dbReference type="NCBI Taxonomy" id="6290"/>
    <lineage>
        <taxon>Eukaryota</taxon>
        <taxon>Metazoa</taxon>
        <taxon>Ecdysozoa</taxon>
        <taxon>Nematoda</taxon>
        <taxon>Chromadorea</taxon>
        <taxon>Rhabditida</taxon>
        <taxon>Rhabditina</taxon>
        <taxon>Rhabditomorpha</taxon>
        <taxon>Strongyloidea</taxon>
        <taxon>Trichostrongylidae</taxon>
        <taxon>Haemonchus</taxon>
    </lineage>
</organism>
<protein>
    <submittedName>
        <fullName evidence="4">Poly(ADP-ribose) glycohydrolase</fullName>
    </submittedName>
</protein>
<feature type="binding site" evidence="2">
    <location>
        <position position="98"/>
    </location>
    <ligand>
        <name>substrate</name>
    </ligand>
</feature>
<dbReference type="GO" id="GO:0005634">
    <property type="term" value="C:nucleus"/>
    <property type="evidence" value="ECO:0007669"/>
    <property type="project" value="TreeGrafter"/>
</dbReference>
<evidence type="ECO:0000259" key="3">
    <source>
        <dbReference type="Pfam" id="PF05028"/>
    </source>
</evidence>
<reference evidence="4" key="1">
    <citation type="submission" date="2016-04" db="UniProtKB">
        <authorList>
            <consortium name="WormBaseParasite"/>
        </authorList>
    </citation>
    <scope>IDENTIFICATION</scope>
</reference>
<feature type="domain" description="PARG catalytic Macro" evidence="3">
    <location>
        <begin position="147"/>
        <end position="170"/>
    </location>
</feature>
<feature type="binding site" evidence="2">
    <location>
        <position position="139"/>
    </location>
    <ligand>
        <name>substrate</name>
    </ligand>
</feature>
<dbReference type="GO" id="GO:1990966">
    <property type="term" value="P:ATP generation from poly-ADP-D-ribose"/>
    <property type="evidence" value="ECO:0007669"/>
    <property type="project" value="TreeGrafter"/>
</dbReference>
<dbReference type="InterPro" id="IPR046372">
    <property type="entry name" value="PARG_cat_C"/>
</dbReference>
<proteinExistence type="predicted"/>
<dbReference type="GO" id="GO:0006282">
    <property type="term" value="P:regulation of DNA repair"/>
    <property type="evidence" value="ECO:0007669"/>
    <property type="project" value="InterPro"/>
</dbReference>
<dbReference type="PANTHER" id="PTHR12837:SF15">
    <property type="entry name" value="POLY(ADP-RIBOSE) GLYCOHYDROLASE"/>
    <property type="match status" value="1"/>
</dbReference>
<feature type="active site" evidence="1">
    <location>
        <position position="100"/>
    </location>
</feature>
<dbReference type="GO" id="GO:0004649">
    <property type="term" value="F:poly(ADP-ribose) glycohydrolase activity"/>
    <property type="evidence" value="ECO:0007669"/>
    <property type="project" value="InterPro"/>
</dbReference>
<feature type="active site" evidence="1">
    <location>
        <position position="81"/>
    </location>
</feature>